<proteinExistence type="predicted"/>
<accession>A0ABU8KLT9</accession>
<protein>
    <submittedName>
        <fullName evidence="1">Uncharacterized protein</fullName>
    </submittedName>
</protein>
<dbReference type="Proteomes" id="UP001366503">
    <property type="component" value="Unassembled WGS sequence"/>
</dbReference>
<gene>
    <name evidence="1" type="ORF">O7A05_27860</name>
</gene>
<evidence type="ECO:0000313" key="2">
    <source>
        <dbReference type="Proteomes" id="UP001366503"/>
    </source>
</evidence>
<keyword evidence="2" id="KW-1185">Reference proteome</keyword>
<dbReference type="RefSeq" id="WP_337096281.1">
    <property type="nucleotide sequence ID" value="NZ_JAPYKO010000028.1"/>
</dbReference>
<evidence type="ECO:0000313" key="1">
    <source>
        <dbReference type="EMBL" id="MEI9405948.1"/>
    </source>
</evidence>
<comment type="caution">
    <text evidence="1">The sequence shown here is derived from an EMBL/GenBank/DDBJ whole genome shotgun (WGS) entry which is preliminary data.</text>
</comment>
<reference evidence="1 2" key="1">
    <citation type="submission" date="2022-12" db="EMBL/GenBank/DDBJ databases">
        <authorList>
            <person name="Muema E."/>
        </authorList>
    </citation>
    <scope>NUCLEOTIDE SEQUENCE [LARGE SCALE GENOMIC DNA]</scope>
    <source>
        <strain evidence="2">1330</strain>
    </source>
</reference>
<name>A0ABU8KLT9_9HYPH</name>
<sequence>MPGTDAQAASLAGRLLGHWCRVHGSIAYSGCAGCIASAAGVPDLPAPFYMVHQVEEHAGDRFGKFANENALAILLHLPIVAVVTVRYRSVVVTSQHLRQRHQS</sequence>
<organism evidence="1 2">
    <name type="scientific">Mesorhizobium argentiipisi</name>
    <dbReference type="NCBI Taxonomy" id="3015175"/>
    <lineage>
        <taxon>Bacteria</taxon>
        <taxon>Pseudomonadati</taxon>
        <taxon>Pseudomonadota</taxon>
        <taxon>Alphaproteobacteria</taxon>
        <taxon>Hyphomicrobiales</taxon>
        <taxon>Phyllobacteriaceae</taxon>
        <taxon>Mesorhizobium</taxon>
    </lineage>
</organism>
<dbReference type="EMBL" id="JAPYKO010000028">
    <property type="protein sequence ID" value="MEI9405948.1"/>
    <property type="molecule type" value="Genomic_DNA"/>
</dbReference>